<feature type="domain" description="Leucine-binding protein" evidence="5">
    <location>
        <begin position="33"/>
        <end position="346"/>
    </location>
</feature>
<evidence type="ECO:0000313" key="7">
    <source>
        <dbReference type="Proteomes" id="UP000186002"/>
    </source>
</evidence>
<evidence type="ECO:0000259" key="5">
    <source>
        <dbReference type="Pfam" id="PF13458"/>
    </source>
</evidence>
<name>A0A1M7HZ86_9HYPH</name>
<keyword evidence="3" id="KW-0813">Transport</keyword>
<dbReference type="Pfam" id="PF13458">
    <property type="entry name" value="Peripla_BP_6"/>
    <property type="match status" value="1"/>
</dbReference>
<dbReference type="GO" id="GO:0006865">
    <property type="term" value="P:amino acid transport"/>
    <property type="evidence" value="ECO:0007669"/>
    <property type="project" value="UniProtKB-KW"/>
</dbReference>
<reference evidence="6 7" key="1">
    <citation type="submission" date="2016-11" db="EMBL/GenBank/DDBJ databases">
        <authorList>
            <person name="Jaros S."/>
            <person name="Januszkiewicz K."/>
            <person name="Wedrychowicz H."/>
        </authorList>
    </citation>
    <scope>NUCLEOTIDE SEQUENCE [LARGE SCALE GENOMIC DNA]</scope>
    <source>
        <strain evidence="6 7">DSM 22153</strain>
    </source>
</reference>
<feature type="signal peptide" evidence="4">
    <location>
        <begin position="1"/>
        <end position="27"/>
    </location>
</feature>
<dbReference type="PANTHER" id="PTHR30483">
    <property type="entry name" value="LEUCINE-SPECIFIC-BINDING PROTEIN"/>
    <property type="match status" value="1"/>
</dbReference>
<evidence type="ECO:0000256" key="4">
    <source>
        <dbReference type="SAM" id="SignalP"/>
    </source>
</evidence>
<dbReference type="InterPro" id="IPR028081">
    <property type="entry name" value="Leu-bd"/>
</dbReference>
<dbReference type="RefSeq" id="WP_073013273.1">
    <property type="nucleotide sequence ID" value="NZ_FRBW01000002.1"/>
</dbReference>
<dbReference type="STRING" id="735517.SAMN05444272_2379"/>
<dbReference type="EMBL" id="FRBW01000002">
    <property type="protein sequence ID" value="SHM33785.1"/>
    <property type="molecule type" value="Genomic_DNA"/>
</dbReference>
<dbReference type="AlphaFoldDB" id="A0A1M7HZ86"/>
<evidence type="ECO:0000256" key="2">
    <source>
        <dbReference type="ARBA" id="ARBA00022729"/>
    </source>
</evidence>
<feature type="chain" id="PRO_5012184196" evidence="4">
    <location>
        <begin position="28"/>
        <end position="407"/>
    </location>
</feature>
<dbReference type="SUPFAM" id="SSF53822">
    <property type="entry name" value="Periplasmic binding protein-like I"/>
    <property type="match status" value="1"/>
</dbReference>
<keyword evidence="3" id="KW-0029">Amino-acid transport</keyword>
<comment type="similarity">
    <text evidence="1">Belongs to the leucine-binding protein family.</text>
</comment>
<dbReference type="PANTHER" id="PTHR30483:SF6">
    <property type="entry name" value="PERIPLASMIC BINDING PROTEIN OF ABC TRANSPORTER FOR NATURAL AMINO ACIDS"/>
    <property type="match status" value="1"/>
</dbReference>
<dbReference type="Gene3D" id="3.40.50.2300">
    <property type="match status" value="2"/>
</dbReference>
<gene>
    <name evidence="6" type="ORF">SAMN05444272_2379</name>
</gene>
<dbReference type="Proteomes" id="UP000186002">
    <property type="component" value="Unassembled WGS sequence"/>
</dbReference>
<accession>A0A1M7HZ86</accession>
<keyword evidence="2 4" id="KW-0732">Signal</keyword>
<organism evidence="6 7">
    <name type="scientific">Roseibium suaedae</name>
    <dbReference type="NCBI Taxonomy" id="735517"/>
    <lineage>
        <taxon>Bacteria</taxon>
        <taxon>Pseudomonadati</taxon>
        <taxon>Pseudomonadota</taxon>
        <taxon>Alphaproteobacteria</taxon>
        <taxon>Hyphomicrobiales</taxon>
        <taxon>Stappiaceae</taxon>
        <taxon>Roseibium</taxon>
    </lineage>
</organism>
<dbReference type="CDD" id="cd06346">
    <property type="entry name" value="PBP1_ABC_ligand_binding-like"/>
    <property type="match status" value="1"/>
</dbReference>
<keyword evidence="7" id="KW-1185">Reference proteome</keyword>
<sequence>MKFNRRQTLAGLTALLGTAAMPRLSFAQDAGVLRIGALNPITGAGAPYGSGMQKMILQAAKLVNDAGGAGGRTLEVFAEDTQTQPQAAVLAAKKLIEVNKVNAILGTWSSGISLAVMPLTNEAGIPLFNTSGAPALSVAPANEKHLGYRFQATNDRFGRAFAKIAEKEGFKRPATMAFNNASGIGNTEGFRKAWEANGGEVVASVVYEPSQPSYRAELQKVLDAKPDVIIMGSYLADTTVILREWYQTGEENKWIIPAWAANPKLAEALGPDVVEGIIAVDSISNEGSPAFAAYDAAYQEALGQPGLSNVYAAMTWDMVIVLALAMEAAGPGADIAAITAKLHEVAGPDGTKVSTFAEGKEALKSGPINYEGASSVLDFDEFGDVTPDFSASVFTGGEAKRNYIVKI</sequence>
<proteinExistence type="inferred from homology"/>
<protein>
    <submittedName>
        <fullName evidence="6">Amino acid/amide ABC transporter substrate-binding protein, HAAT family</fullName>
    </submittedName>
</protein>
<evidence type="ECO:0000313" key="6">
    <source>
        <dbReference type="EMBL" id="SHM33785.1"/>
    </source>
</evidence>
<evidence type="ECO:0000256" key="1">
    <source>
        <dbReference type="ARBA" id="ARBA00010062"/>
    </source>
</evidence>
<dbReference type="OrthoDB" id="9802022at2"/>
<evidence type="ECO:0000256" key="3">
    <source>
        <dbReference type="ARBA" id="ARBA00022970"/>
    </source>
</evidence>
<dbReference type="InterPro" id="IPR051010">
    <property type="entry name" value="BCAA_transport"/>
</dbReference>
<dbReference type="InterPro" id="IPR028082">
    <property type="entry name" value="Peripla_BP_I"/>
</dbReference>